<dbReference type="Pfam" id="PF14100">
    <property type="entry name" value="DUF6807"/>
    <property type="match status" value="1"/>
</dbReference>
<protein>
    <submittedName>
        <fullName evidence="2">Uncharacterized protein</fullName>
    </submittedName>
</protein>
<feature type="region of interest" description="Disordered" evidence="1">
    <location>
        <begin position="75"/>
        <end position="99"/>
    </location>
</feature>
<feature type="non-terminal residue" evidence="2">
    <location>
        <position position="99"/>
    </location>
</feature>
<reference evidence="2" key="1">
    <citation type="submission" date="2018-05" db="EMBL/GenBank/DDBJ databases">
        <authorList>
            <person name="Lanie J.A."/>
            <person name="Ng W.-L."/>
            <person name="Kazmierczak K.M."/>
            <person name="Andrzejewski T.M."/>
            <person name="Davidsen T.M."/>
            <person name="Wayne K.J."/>
            <person name="Tettelin H."/>
            <person name="Glass J.I."/>
            <person name="Rusch D."/>
            <person name="Podicherti R."/>
            <person name="Tsui H.-C.T."/>
            <person name="Winkler M.E."/>
        </authorList>
    </citation>
    <scope>NUCLEOTIDE SEQUENCE</scope>
</reference>
<gene>
    <name evidence="2" type="ORF">METZ01_LOCUS514277</name>
</gene>
<evidence type="ECO:0000256" key="1">
    <source>
        <dbReference type="SAM" id="MobiDB-lite"/>
    </source>
</evidence>
<organism evidence="2">
    <name type="scientific">marine metagenome</name>
    <dbReference type="NCBI Taxonomy" id="408172"/>
    <lineage>
        <taxon>unclassified sequences</taxon>
        <taxon>metagenomes</taxon>
        <taxon>ecological metagenomes</taxon>
    </lineage>
</organism>
<proteinExistence type="predicted"/>
<dbReference type="AlphaFoldDB" id="A0A383EYB3"/>
<sequence length="99" mass="10884">MKPFLLVACAVFAVSLSGADFAIEKTKGEGLRILHKGKPFAEYVVDQANKPYLYPVHGPTGAAMTRNYPMKKIEGERHDHPHHRGINFGHEGIGGADSW</sequence>
<evidence type="ECO:0000313" key="2">
    <source>
        <dbReference type="EMBL" id="SVE61423.1"/>
    </source>
</evidence>
<dbReference type="InterPro" id="IPR029475">
    <property type="entry name" value="DUF6807"/>
</dbReference>
<dbReference type="EMBL" id="UINC01229633">
    <property type="protein sequence ID" value="SVE61423.1"/>
    <property type="molecule type" value="Genomic_DNA"/>
</dbReference>
<name>A0A383EYB3_9ZZZZ</name>
<accession>A0A383EYB3</accession>